<keyword evidence="4" id="KW-1185">Reference proteome</keyword>
<dbReference type="AlphaFoldDB" id="A0A167CBZ7"/>
<dbReference type="SUPFAM" id="SSF82199">
    <property type="entry name" value="SET domain"/>
    <property type="match status" value="1"/>
</dbReference>
<evidence type="ECO:0000259" key="2">
    <source>
        <dbReference type="PROSITE" id="PS50280"/>
    </source>
</evidence>
<dbReference type="KEGG" id="slb:AWJ20_4297"/>
<reference evidence="3 4" key="1">
    <citation type="submission" date="2016-02" db="EMBL/GenBank/DDBJ databases">
        <title>Complete genome sequence and transcriptome regulation of the pentose utilising yeast Sugiyamaella lignohabitans.</title>
        <authorList>
            <person name="Bellasio M."/>
            <person name="Peymann A."/>
            <person name="Valli M."/>
            <person name="Sipitzky M."/>
            <person name="Graf A."/>
            <person name="Sauer M."/>
            <person name="Marx H."/>
            <person name="Mattanovich D."/>
        </authorList>
    </citation>
    <scope>NUCLEOTIDE SEQUENCE [LARGE SCALE GENOMIC DNA]</scope>
    <source>
        <strain evidence="3 4">CBS 10342</strain>
    </source>
</reference>
<organism evidence="3 4">
    <name type="scientific">Sugiyamaella lignohabitans</name>
    <dbReference type="NCBI Taxonomy" id="796027"/>
    <lineage>
        <taxon>Eukaryota</taxon>
        <taxon>Fungi</taxon>
        <taxon>Dikarya</taxon>
        <taxon>Ascomycota</taxon>
        <taxon>Saccharomycotina</taxon>
        <taxon>Dipodascomycetes</taxon>
        <taxon>Dipodascales</taxon>
        <taxon>Trichomonascaceae</taxon>
        <taxon>Sugiyamaella</taxon>
    </lineage>
</organism>
<dbReference type="PANTHER" id="PTHR13271:SF34">
    <property type="entry name" value="N-LYSINE METHYLTRANSFERASE SETD6"/>
    <property type="match status" value="1"/>
</dbReference>
<evidence type="ECO:0000313" key="4">
    <source>
        <dbReference type="Proteomes" id="UP000189580"/>
    </source>
</evidence>
<dbReference type="EMBL" id="CP014500">
    <property type="protein sequence ID" value="ANB11485.1"/>
    <property type="molecule type" value="Genomic_DNA"/>
</dbReference>
<dbReference type="RefSeq" id="XP_018733962.1">
    <property type="nucleotide sequence ID" value="XM_018881364.1"/>
</dbReference>
<dbReference type="Pfam" id="PF00856">
    <property type="entry name" value="SET"/>
    <property type="match status" value="1"/>
</dbReference>
<dbReference type="InterPro" id="IPR050600">
    <property type="entry name" value="SETD3_SETD6_MTase"/>
</dbReference>
<name>A0A167CBZ7_9ASCO</name>
<dbReference type="PROSITE" id="PS50280">
    <property type="entry name" value="SET"/>
    <property type="match status" value="1"/>
</dbReference>
<feature type="region of interest" description="Disordered" evidence="1">
    <location>
        <begin position="191"/>
        <end position="210"/>
    </location>
</feature>
<dbReference type="FunFam" id="3.90.1410.10:FF:000007">
    <property type="entry name" value="Ribosomal lysine N-methyltransferase 4"/>
    <property type="match status" value="1"/>
</dbReference>
<dbReference type="InterPro" id="IPR001214">
    <property type="entry name" value="SET_dom"/>
</dbReference>
<evidence type="ECO:0000256" key="1">
    <source>
        <dbReference type="SAM" id="MobiDB-lite"/>
    </source>
</evidence>
<sequence length="481" mass="54004">MPSVDDFNDKTTAFWKWLVANGVEISPKVAIHDYRAQNQGRGLRAEEDIQEDEILFTIPRKSVIAVDNDSRFVEFLKSSGEETDPWFGLIAYMMSIQSSDRWKPYFDILPDSFNTPMFWSDEDIERLRGSALIDKIGKKEADNSYHEQVVPLLNSPGASEFFSGDIDTSINAFHRMGSLIMSYGFDIEPSKSTNSTSNHGNDGNEDEEDDDVDAVKAMVPLADILNAHTRLCNAHLCHTDDNSVLEMRSIKKIAKGDQIYNTYGELPNSDLMRRYGYAQAGGTEFDVVEISTDLIIDAVKSELVNSSTKLTNQDIDAQFGTLAKLDQDNDIIDEAYDIPVSGELEPETIMLTLFLQLTEQSQGYKPRAVLESIYNKAQSGELTTESLPILQRAINSRLAMYPAHLVSEIRNDRTPDLSDEVFTTRAKMCQEVLIGEIRILLNCLDWVKDCAVLPSTSIFTGLKKKREPDTGASDPAKRQRH</sequence>
<accession>A0A167CBZ7</accession>
<dbReference type="InterPro" id="IPR046341">
    <property type="entry name" value="SET_dom_sf"/>
</dbReference>
<dbReference type="Proteomes" id="UP000189580">
    <property type="component" value="Chromosome c"/>
</dbReference>
<dbReference type="Gene3D" id="3.90.1410.10">
    <property type="entry name" value="set domain protein methyltransferase, domain 1"/>
    <property type="match status" value="1"/>
</dbReference>
<evidence type="ECO:0000313" key="3">
    <source>
        <dbReference type="EMBL" id="ANB11485.1"/>
    </source>
</evidence>
<dbReference type="GeneID" id="30036413"/>
<proteinExistence type="predicted"/>
<dbReference type="OrthoDB" id="341421at2759"/>
<feature type="domain" description="SET" evidence="2">
    <location>
        <begin position="27"/>
        <end position="264"/>
    </location>
</feature>
<dbReference type="GO" id="GO:0016279">
    <property type="term" value="F:protein-lysine N-methyltransferase activity"/>
    <property type="evidence" value="ECO:0007669"/>
    <property type="project" value="TreeGrafter"/>
</dbReference>
<protein>
    <submittedName>
        <fullName evidence="3">Rkm4p</fullName>
    </submittedName>
</protein>
<dbReference type="PANTHER" id="PTHR13271">
    <property type="entry name" value="UNCHARACTERIZED PUTATIVE METHYLTRANSFERASE"/>
    <property type="match status" value="1"/>
</dbReference>
<gene>
    <name evidence="3" type="primary">RKM4</name>
    <name evidence="3" type="ORF">AWJ20_4297</name>
</gene>
<dbReference type="GO" id="GO:0005634">
    <property type="term" value="C:nucleus"/>
    <property type="evidence" value="ECO:0007669"/>
    <property type="project" value="TreeGrafter"/>
</dbReference>